<evidence type="ECO:0000313" key="2">
    <source>
        <dbReference type="Proteomes" id="UP000798662"/>
    </source>
</evidence>
<comment type="caution">
    <text evidence="1">The sequence shown here is derived from an EMBL/GenBank/DDBJ whole genome shotgun (WGS) entry which is preliminary data.</text>
</comment>
<dbReference type="EMBL" id="CM020620">
    <property type="protein sequence ID" value="KAK1867224.1"/>
    <property type="molecule type" value="Genomic_DNA"/>
</dbReference>
<keyword evidence="2" id="KW-1185">Reference proteome</keyword>
<proteinExistence type="predicted"/>
<organism evidence="1 2">
    <name type="scientific">Pyropia yezoensis</name>
    <name type="common">Susabi-nori</name>
    <name type="synonym">Porphyra yezoensis</name>
    <dbReference type="NCBI Taxonomy" id="2788"/>
    <lineage>
        <taxon>Eukaryota</taxon>
        <taxon>Rhodophyta</taxon>
        <taxon>Bangiophyceae</taxon>
        <taxon>Bangiales</taxon>
        <taxon>Bangiaceae</taxon>
        <taxon>Pyropia</taxon>
    </lineage>
</organism>
<reference evidence="1" key="1">
    <citation type="submission" date="2019-11" db="EMBL/GenBank/DDBJ databases">
        <title>Nori genome reveals adaptations in red seaweeds to the harsh intertidal environment.</title>
        <authorList>
            <person name="Wang D."/>
            <person name="Mao Y."/>
        </authorList>
    </citation>
    <scope>NUCLEOTIDE SEQUENCE</scope>
    <source>
        <tissue evidence="1">Gametophyte</tissue>
    </source>
</reference>
<accession>A0ACC3CAP4</accession>
<evidence type="ECO:0000313" key="1">
    <source>
        <dbReference type="EMBL" id="KAK1867224.1"/>
    </source>
</evidence>
<name>A0ACC3CAP4_PYRYE</name>
<gene>
    <name evidence="1" type="ORF">I4F81_009731</name>
</gene>
<sequence length="1310" mass="139114">MTPSSAAASPGFVGAPGPGLWSPARGGATVSAAPPPGWATRGGAAPGRVSLFGAIRPPRRVLLRPSSFCGSPVWPASAAPAPGGPCRGARAPPPGRLAPLSPARRHRRPQPRRLGVASVCAKAPSPSSSSSSATGAVEAGSVVEVAAPNGERRLALVLANDGKRNWRIIDTRRRQASVAPKQITWTFPPASSTVPSSRLPTGGAASTEQEALVDALVQYQGRVAKRADAAAGELEIAWEMLIDDAGGGAGAADGEGNAKPPHYSASDLADILFDGSSSPDDVYAAHVLLYRDGGQLFKPLKGIPDAFLPRDQDAIEALRSLRRVEDERKVAVASRAAGIRAAIAKGSFAKLVETVGDDDAAAMAAALEELALTAVIRYEDEDMDSYGTPRLTSLDRLSSDRARVLATEACTAMKRTVVPATAIDALVALKVFGPHESLELRASHFYPPTFSPELQEAANGLLSAGPLASEVGPSACRTDLRHLDSYAVDSASTFEVDDAMSWEADTGRLWVHIADVSAWLKPGEPLTTEALRRSCTLYLPTETITMLPLELARDGLSLDASNGHAHVSEEENAVLALSFGFTVAEDGSLGDPQVMPSLIRRPWRLTYELADALLSHGAEDEETLTMAAEAGFSTEAIATMTAELLAMEEVAARRKRKREASGALFISLPQAVIKVKNPSSERPDIDFTVLHSDTRSWELVSELMVAAGALAGAYCKEHNIPVPFRGQEDFERVGSEELDTIAAGPARESARLRHATTSSSSTEAMEHSALGLAAYVQVTSPIRRASDLLAHWQLKAFVRGGMDALPFSADEMADEVARVATAARSSRSLENRSKKYWLFELLRRAGPRKVWQALTVRFPRNGDGKLVLCFIEELGSHLMVRTSGSIGLGVRVDVVVKVAEPRSGFCRAVATPTVAAEPEPELDLSDVASDVTLDAMDDDGFTSSTDELDALLGQPKAGSDGLPLQAEDAMPTADVTVLGRALSSAAVSSSAACGAFPRGSALSPTRLHAAAATQRLTTRPSSRGAVTMADGGGSSAPTPPTSNKMAHVVYRVFDMEATKKFYCEGLGMKVVRSRTNKDEGYANVFFGYGPERHCEYFSIETTLNFGRTEPYNLGTGFGHMGLAFPDITPVVEAVRKCGVGSVTREVGPVKGGTSIIAFVRDPDGYMFELIQRPARDPIAQVMLRVGDMDKAIAFYTSGLGMKLLRMRDVPDYKYTLGFVGYGPEEDSTVIELTYNYGVESYEMGDGYGQVAIACEDIYKAADAVKAVGGTIAREPGPVPGIGTRISAVRDSTGWKTVLVDEGDLDKEFDV</sequence>
<dbReference type="Proteomes" id="UP000798662">
    <property type="component" value="Chromosome 3"/>
</dbReference>
<protein>
    <submittedName>
        <fullName evidence="1">Uncharacterized protein</fullName>
    </submittedName>
</protein>